<dbReference type="Proteomes" id="UP000799750">
    <property type="component" value="Unassembled WGS sequence"/>
</dbReference>
<name>A0A6A6QWN2_9PEZI</name>
<proteinExistence type="predicted"/>
<accession>A0A6A6QWN2</accession>
<reference evidence="2" key="1">
    <citation type="journal article" date="2020" name="Stud. Mycol.">
        <title>101 Dothideomycetes genomes: a test case for predicting lifestyles and emergence of pathogens.</title>
        <authorList>
            <person name="Haridas S."/>
            <person name="Albert R."/>
            <person name="Binder M."/>
            <person name="Bloem J."/>
            <person name="Labutti K."/>
            <person name="Salamov A."/>
            <person name="Andreopoulos B."/>
            <person name="Baker S."/>
            <person name="Barry K."/>
            <person name="Bills G."/>
            <person name="Bluhm B."/>
            <person name="Cannon C."/>
            <person name="Castanera R."/>
            <person name="Culley D."/>
            <person name="Daum C."/>
            <person name="Ezra D."/>
            <person name="Gonzalez J."/>
            <person name="Henrissat B."/>
            <person name="Kuo A."/>
            <person name="Liang C."/>
            <person name="Lipzen A."/>
            <person name="Lutzoni F."/>
            <person name="Magnuson J."/>
            <person name="Mondo S."/>
            <person name="Nolan M."/>
            <person name="Ohm R."/>
            <person name="Pangilinan J."/>
            <person name="Park H.-J."/>
            <person name="Ramirez L."/>
            <person name="Alfaro M."/>
            <person name="Sun H."/>
            <person name="Tritt A."/>
            <person name="Yoshinaga Y."/>
            <person name="Zwiers L.-H."/>
            <person name="Turgeon B."/>
            <person name="Goodwin S."/>
            <person name="Spatafora J."/>
            <person name="Crous P."/>
            <person name="Grigoriev I."/>
        </authorList>
    </citation>
    <scope>NUCLEOTIDE SEQUENCE</scope>
    <source>
        <strain evidence="2">CBS 269.34</strain>
    </source>
</reference>
<keyword evidence="3" id="KW-1185">Reference proteome</keyword>
<feature type="region of interest" description="Disordered" evidence="1">
    <location>
        <begin position="79"/>
        <end position="139"/>
    </location>
</feature>
<feature type="compositionally biased region" description="Polar residues" evidence="1">
    <location>
        <begin position="202"/>
        <end position="216"/>
    </location>
</feature>
<sequence>MNRSYRKYRCLVLVEDHTGRHVRSETGQIRAYTEPRPLHSKEYEDAVLRPVPPFTSKPTNCLEPAINSQTNHDAHASNGVLHERPTTTGITNRRTLPRTTTPGVTGFAEPTSNPPNNPRNVTPHDGLSLTSPANEELRDPFKNIDGEQTVEAIEYWAYWPRAFFPMLPYVNLSAEGQILYYIGASSTEDHDLHSSTPLVSTASVTEQGISTPSTTPELAPEPMSDAEFFQGLRDAVYGHSQY</sequence>
<organism evidence="2 3">
    <name type="scientific">Lophium mytilinum</name>
    <dbReference type="NCBI Taxonomy" id="390894"/>
    <lineage>
        <taxon>Eukaryota</taxon>
        <taxon>Fungi</taxon>
        <taxon>Dikarya</taxon>
        <taxon>Ascomycota</taxon>
        <taxon>Pezizomycotina</taxon>
        <taxon>Dothideomycetes</taxon>
        <taxon>Pleosporomycetidae</taxon>
        <taxon>Mytilinidiales</taxon>
        <taxon>Mytilinidiaceae</taxon>
        <taxon>Lophium</taxon>
    </lineage>
</organism>
<evidence type="ECO:0000313" key="3">
    <source>
        <dbReference type="Proteomes" id="UP000799750"/>
    </source>
</evidence>
<dbReference type="EMBL" id="MU004187">
    <property type="protein sequence ID" value="KAF2496845.1"/>
    <property type="molecule type" value="Genomic_DNA"/>
</dbReference>
<evidence type="ECO:0000256" key="1">
    <source>
        <dbReference type="SAM" id="MobiDB-lite"/>
    </source>
</evidence>
<feature type="compositionally biased region" description="Low complexity" evidence="1">
    <location>
        <begin position="91"/>
        <end position="106"/>
    </location>
</feature>
<protein>
    <submittedName>
        <fullName evidence="2">Uncharacterized protein</fullName>
    </submittedName>
</protein>
<feature type="region of interest" description="Disordered" evidence="1">
    <location>
        <begin position="202"/>
        <end position="222"/>
    </location>
</feature>
<gene>
    <name evidence="2" type="ORF">BU16DRAFT_560154</name>
</gene>
<dbReference type="AlphaFoldDB" id="A0A6A6QWN2"/>
<evidence type="ECO:0000313" key="2">
    <source>
        <dbReference type="EMBL" id="KAF2496845.1"/>
    </source>
</evidence>